<feature type="region of interest" description="Disordered" evidence="1">
    <location>
        <begin position="1"/>
        <end position="61"/>
    </location>
</feature>
<sequence>MAEIRKHKPSSGAIAQALAAAMGEPIRPTAPGSKPFDDEDEDPGTAAHGPARSASSAPVNLSEVGSAAGWKGITVASLPKKKVVEESDEDEDD</sequence>
<keyword evidence="3" id="KW-1185">Reference proteome</keyword>
<dbReference type="AlphaFoldDB" id="A0A344UWH4"/>
<protein>
    <submittedName>
        <fullName evidence="2">Uncharacterized protein</fullName>
    </submittedName>
</protein>
<gene>
    <name evidence="2" type="ORF">JS278_02484</name>
</gene>
<name>A0A344UWH4_9ACTN</name>
<evidence type="ECO:0000256" key="1">
    <source>
        <dbReference type="SAM" id="MobiDB-lite"/>
    </source>
</evidence>
<dbReference type="OrthoDB" id="3712289at2"/>
<dbReference type="Proteomes" id="UP000251995">
    <property type="component" value="Chromosome"/>
</dbReference>
<evidence type="ECO:0000313" key="2">
    <source>
        <dbReference type="EMBL" id="AXE39622.1"/>
    </source>
</evidence>
<dbReference type="EMBL" id="CP025198">
    <property type="protein sequence ID" value="AXE39622.1"/>
    <property type="molecule type" value="Genomic_DNA"/>
</dbReference>
<organism evidence="2 3">
    <name type="scientific">Acidipropionibacterium virtanenii</name>
    <dbReference type="NCBI Taxonomy" id="2057246"/>
    <lineage>
        <taxon>Bacteria</taxon>
        <taxon>Bacillati</taxon>
        <taxon>Actinomycetota</taxon>
        <taxon>Actinomycetes</taxon>
        <taxon>Propionibacteriales</taxon>
        <taxon>Propionibacteriaceae</taxon>
        <taxon>Acidipropionibacterium</taxon>
    </lineage>
</organism>
<evidence type="ECO:0000313" key="3">
    <source>
        <dbReference type="Proteomes" id="UP000251995"/>
    </source>
</evidence>
<dbReference type="KEGG" id="acij:JS278_02484"/>
<proteinExistence type="predicted"/>
<dbReference type="RefSeq" id="WP_147243207.1">
    <property type="nucleotide sequence ID" value="NZ_CP025198.1"/>
</dbReference>
<accession>A0A344UWH4</accession>
<reference evidence="2 3" key="1">
    <citation type="submission" date="2017-12" db="EMBL/GenBank/DDBJ databases">
        <title>The whole genome sequence of the Acidipropionibacterium virtanenii sp. nov. type strain JS278.</title>
        <authorList>
            <person name="Laine P."/>
            <person name="Deptula P."/>
            <person name="Varmanen P."/>
            <person name="Auvinen P."/>
        </authorList>
    </citation>
    <scope>NUCLEOTIDE SEQUENCE [LARGE SCALE GENOMIC DNA]</scope>
    <source>
        <strain evidence="2 3">JS278</strain>
    </source>
</reference>